<comment type="caution">
    <text evidence="2">The sequence shown here is derived from an EMBL/GenBank/DDBJ whole genome shotgun (WGS) entry which is preliminary data.</text>
</comment>
<dbReference type="EMBL" id="JBBLZC010000066">
    <property type="protein sequence ID" value="MEK0086197.1"/>
    <property type="molecule type" value="Genomic_DNA"/>
</dbReference>
<dbReference type="RefSeq" id="WP_418162028.1">
    <property type="nucleotide sequence ID" value="NZ_JBBLZC010000066.1"/>
</dbReference>
<proteinExistence type="predicted"/>
<evidence type="ECO:0000313" key="2">
    <source>
        <dbReference type="EMBL" id="MEK0086197.1"/>
    </source>
</evidence>
<feature type="compositionally biased region" description="Low complexity" evidence="1">
    <location>
        <begin position="1"/>
        <end position="21"/>
    </location>
</feature>
<evidence type="ECO:0000256" key="1">
    <source>
        <dbReference type="SAM" id="MobiDB-lite"/>
    </source>
</evidence>
<protein>
    <submittedName>
        <fullName evidence="2">Uncharacterized protein</fullName>
    </submittedName>
</protein>
<sequence>MTTLPSPRAPAQAAAARTNGARSHRPAEGKARAAPNATRHGLGATRFYLLPDEDAAEYQAFRDDLLAALHPRDAAERHAAERAIQAMWRQSRADRLEAEILGELFAAKEIQDQAEAQAARQAAFRAMSTLLRYRGRIERERERALAAFHALRRQLPPAAPPPASTNGPGAASPAAPAPAAASGTNEPAAPASPDLRRLAPLRNGTSGPAPVRPLNRHQRRRLAALERQAQRKAA</sequence>
<feature type="region of interest" description="Disordered" evidence="1">
    <location>
        <begin position="155"/>
        <end position="234"/>
    </location>
</feature>
<feature type="compositionally biased region" description="Low complexity" evidence="1">
    <location>
        <begin position="164"/>
        <end position="185"/>
    </location>
</feature>
<accession>A0ABU8XYA4</accession>
<gene>
    <name evidence="2" type="ORF">U1T56_23910</name>
</gene>
<name>A0ABU8XYA4_9PROT</name>
<keyword evidence="3" id="KW-1185">Reference proteome</keyword>
<organism evidence="2 3">
    <name type="scientific">Benzoatithermus flavus</name>
    <dbReference type="NCBI Taxonomy" id="3108223"/>
    <lineage>
        <taxon>Bacteria</taxon>
        <taxon>Pseudomonadati</taxon>
        <taxon>Pseudomonadota</taxon>
        <taxon>Alphaproteobacteria</taxon>
        <taxon>Geminicoccales</taxon>
        <taxon>Geminicoccaceae</taxon>
        <taxon>Benzoatithermus</taxon>
    </lineage>
</organism>
<evidence type="ECO:0000313" key="3">
    <source>
        <dbReference type="Proteomes" id="UP001375743"/>
    </source>
</evidence>
<feature type="region of interest" description="Disordered" evidence="1">
    <location>
        <begin position="1"/>
        <end position="37"/>
    </location>
</feature>
<dbReference type="Proteomes" id="UP001375743">
    <property type="component" value="Unassembled WGS sequence"/>
</dbReference>
<reference evidence="2 3" key="1">
    <citation type="submission" date="2024-01" db="EMBL/GenBank/DDBJ databases">
        <title>Multi-omics insights into the function and evolution of sodium benzoate biodegradation pathways in Benzoatithermus flavus gen. nov., sp. nov. from hot spring.</title>
        <authorList>
            <person name="Hu C.-J."/>
            <person name="Li W.-J."/>
        </authorList>
    </citation>
    <scope>NUCLEOTIDE SEQUENCE [LARGE SCALE GENOMIC DNA]</scope>
    <source>
        <strain evidence="2 3">SYSU G07066</strain>
    </source>
</reference>
<feature type="compositionally biased region" description="Low complexity" evidence="1">
    <location>
        <begin position="225"/>
        <end position="234"/>
    </location>
</feature>